<organism evidence="1 2">
    <name type="scientific">Eumeta variegata</name>
    <name type="common">Bagworm moth</name>
    <name type="synonym">Eumeta japonica</name>
    <dbReference type="NCBI Taxonomy" id="151549"/>
    <lineage>
        <taxon>Eukaryota</taxon>
        <taxon>Metazoa</taxon>
        <taxon>Ecdysozoa</taxon>
        <taxon>Arthropoda</taxon>
        <taxon>Hexapoda</taxon>
        <taxon>Insecta</taxon>
        <taxon>Pterygota</taxon>
        <taxon>Neoptera</taxon>
        <taxon>Endopterygota</taxon>
        <taxon>Lepidoptera</taxon>
        <taxon>Glossata</taxon>
        <taxon>Ditrysia</taxon>
        <taxon>Tineoidea</taxon>
        <taxon>Psychidae</taxon>
        <taxon>Oiketicinae</taxon>
        <taxon>Eumeta</taxon>
    </lineage>
</organism>
<name>A0A4C1T4D2_EUMVA</name>
<gene>
    <name evidence="1" type="ORF">EVAR_73699_1</name>
</gene>
<keyword evidence="2" id="KW-1185">Reference proteome</keyword>
<protein>
    <submittedName>
        <fullName evidence="1">Uncharacterized protein</fullName>
    </submittedName>
</protein>
<sequence length="67" mass="7380">MRSTPTTGMEDIAIQRQAAIQALGIYRTVGLKTGNLGRVVRKPKVAEDTSRNGILMGSERFKEFGQE</sequence>
<evidence type="ECO:0000313" key="2">
    <source>
        <dbReference type="Proteomes" id="UP000299102"/>
    </source>
</evidence>
<dbReference type="AlphaFoldDB" id="A0A4C1T4D2"/>
<evidence type="ECO:0000313" key="1">
    <source>
        <dbReference type="EMBL" id="GBP09272.1"/>
    </source>
</evidence>
<dbReference type="Proteomes" id="UP000299102">
    <property type="component" value="Unassembled WGS sequence"/>
</dbReference>
<proteinExistence type="predicted"/>
<reference evidence="1 2" key="1">
    <citation type="journal article" date="2019" name="Commun. Biol.">
        <title>The bagworm genome reveals a unique fibroin gene that provides high tensile strength.</title>
        <authorList>
            <person name="Kono N."/>
            <person name="Nakamura H."/>
            <person name="Ohtoshi R."/>
            <person name="Tomita M."/>
            <person name="Numata K."/>
            <person name="Arakawa K."/>
        </authorList>
    </citation>
    <scope>NUCLEOTIDE SEQUENCE [LARGE SCALE GENOMIC DNA]</scope>
</reference>
<dbReference type="EMBL" id="BGZK01008644">
    <property type="protein sequence ID" value="GBP09272.1"/>
    <property type="molecule type" value="Genomic_DNA"/>
</dbReference>
<comment type="caution">
    <text evidence="1">The sequence shown here is derived from an EMBL/GenBank/DDBJ whole genome shotgun (WGS) entry which is preliminary data.</text>
</comment>
<accession>A0A4C1T4D2</accession>